<organism evidence="2">
    <name type="scientific">Conus episcopatus</name>
    <name type="common">Bishop's cone</name>
    <dbReference type="NCBI Taxonomy" id="88764"/>
    <lineage>
        <taxon>Eukaryota</taxon>
        <taxon>Metazoa</taxon>
        <taxon>Spiralia</taxon>
        <taxon>Lophotrochozoa</taxon>
        <taxon>Mollusca</taxon>
        <taxon>Gastropoda</taxon>
        <taxon>Caenogastropoda</taxon>
        <taxon>Neogastropoda</taxon>
        <taxon>Conoidea</taxon>
        <taxon>Conidae</taxon>
        <taxon>Conus</taxon>
        <taxon>Darioconus</taxon>
    </lineage>
</organism>
<evidence type="ECO:0000256" key="1">
    <source>
        <dbReference type="SAM" id="SignalP"/>
    </source>
</evidence>
<name>A0A0K2SEL1_CONEP</name>
<accession>A0A0K2SEL1</accession>
<feature type="signal peptide" evidence="1">
    <location>
        <begin position="1"/>
        <end position="22"/>
    </location>
</feature>
<sequence length="60" mass="6718">MTLKWGVCIILPVWLVYLPCQTRMPVLPSPLAPRFSGLPCMQASLNKGQVANTGFFLQRK</sequence>
<proteinExistence type="evidence at transcript level"/>
<keyword evidence="1" id="KW-0732">Signal</keyword>
<feature type="chain" id="PRO_5005486839" evidence="1">
    <location>
        <begin position="23"/>
        <end position="60"/>
    </location>
</feature>
<dbReference type="EMBL" id="AK446038">
    <property type="protein sequence ID" value="BAS25472.1"/>
    <property type="molecule type" value="mRNA"/>
</dbReference>
<evidence type="ECO:0000313" key="2">
    <source>
        <dbReference type="EMBL" id="BAS25472.1"/>
    </source>
</evidence>
<protein>
    <submittedName>
        <fullName evidence="2">Conotoxin Superfamily Z</fullName>
    </submittedName>
</protein>
<dbReference type="AlphaFoldDB" id="A0A0K2SEL1"/>
<reference evidence="2" key="1">
    <citation type="journal article" date="2015" name="Proc. Natl. Acad. Sci. U.S.A.">
        <title>Optimized deep-targeted proteotranscriptomic profiling reveals unexplored Conus toxin diversity and novel cysteine frameworks.</title>
        <authorList>
            <person name="Lavergne V."/>
            <person name="Harliwong I."/>
            <person name="Jones A."/>
            <person name="Miller D."/>
            <person name="Taft R.J."/>
            <person name="Alewood P.F."/>
        </authorList>
    </citation>
    <scope>NUCLEOTIDE SEQUENCE</scope>
    <source>
        <tissue evidence="2">Venom Duct</tissue>
    </source>
</reference>